<dbReference type="STRING" id="290052.ASU35_02290"/>
<dbReference type="Proteomes" id="UP000054874">
    <property type="component" value="Unassembled WGS sequence"/>
</dbReference>
<feature type="compositionally biased region" description="Low complexity" evidence="1">
    <location>
        <begin position="18"/>
        <end position="29"/>
    </location>
</feature>
<sequence>MSVNGITNNTTTAYTAPAASTATKAETTASVKEDPAAVYEKSDNKANSKKVYKQDTGTINKLLADMENRKKQLENLVAKTLRKQGETYNTSMNIYDLLKSGNLKFSPEDIAQAKEDVSEDGYWGVEQTSERIYSFAFALTGGDPSKADEMMAAVEKGFKQATKAWGSDLPDISKQTLEAVREKINNWKNGTTVEE</sequence>
<protein>
    <submittedName>
        <fullName evidence="2">Uncharacterized protein</fullName>
    </submittedName>
</protein>
<evidence type="ECO:0000256" key="1">
    <source>
        <dbReference type="SAM" id="MobiDB-lite"/>
    </source>
</evidence>
<name>A0A0V8QDV1_9FIRM</name>
<dbReference type="AlphaFoldDB" id="A0A0V8QDV1"/>
<comment type="caution">
    <text evidence="2">The sequence shown here is derived from an EMBL/GenBank/DDBJ whole genome shotgun (WGS) entry which is preliminary data.</text>
</comment>
<evidence type="ECO:0000313" key="2">
    <source>
        <dbReference type="EMBL" id="KSV58652.1"/>
    </source>
</evidence>
<evidence type="ECO:0000313" key="3">
    <source>
        <dbReference type="Proteomes" id="UP000054874"/>
    </source>
</evidence>
<feature type="region of interest" description="Disordered" evidence="1">
    <location>
        <begin position="18"/>
        <end position="51"/>
    </location>
</feature>
<gene>
    <name evidence="2" type="ORF">ASU35_02290</name>
</gene>
<dbReference type="RefSeq" id="WP_058353087.1">
    <property type="nucleotide sequence ID" value="NZ_CABMMD010000164.1"/>
</dbReference>
<proteinExistence type="predicted"/>
<dbReference type="EMBL" id="LNAM01000164">
    <property type="protein sequence ID" value="KSV58652.1"/>
    <property type="molecule type" value="Genomic_DNA"/>
</dbReference>
<keyword evidence="3" id="KW-1185">Reference proteome</keyword>
<organism evidence="2 3">
    <name type="scientific">Acetivibrio ethanolgignens</name>
    <dbReference type="NCBI Taxonomy" id="290052"/>
    <lineage>
        <taxon>Bacteria</taxon>
        <taxon>Bacillati</taxon>
        <taxon>Bacillota</taxon>
        <taxon>Clostridia</taxon>
        <taxon>Eubacteriales</taxon>
        <taxon>Oscillospiraceae</taxon>
        <taxon>Acetivibrio</taxon>
    </lineage>
</organism>
<reference evidence="2 3" key="1">
    <citation type="submission" date="2015-11" db="EMBL/GenBank/DDBJ databases">
        <title>Butyribacter intestini gen. nov., sp. nov., a butyric acid-producing bacterium of the family Lachnospiraceae isolated from the human faeces.</title>
        <authorList>
            <person name="Zou Y."/>
            <person name="Xue W."/>
            <person name="Luo G."/>
            <person name="Lv M."/>
        </authorList>
    </citation>
    <scope>NUCLEOTIDE SEQUENCE [LARGE SCALE GENOMIC DNA]</scope>
    <source>
        <strain evidence="2 3">ACET-33324</strain>
    </source>
</reference>
<dbReference type="OrthoDB" id="49105at2"/>
<feature type="compositionally biased region" description="Basic and acidic residues" evidence="1">
    <location>
        <begin position="31"/>
        <end position="46"/>
    </location>
</feature>
<accession>A0A0V8QDV1</accession>